<organism evidence="2 3">
    <name type="scientific">Prorocentrum cordatum</name>
    <dbReference type="NCBI Taxonomy" id="2364126"/>
    <lineage>
        <taxon>Eukaryota</taxon>
        <taxon>Sar</taxon>
        <taxon>Alveolata</taxon>
        <taxon>Dinophyceae</taxon>
        <taxon>Prorocentrales</taxon>
        <taxon>Prorocentraceae</taxon>
        <taxon>Prorocentrum</taxon>
    </lineage>
</organism>
<comment type="caution">
    <text evidence="2">The sequence shown here is derived from an EMBL/GenBank/DDBJ whole genome shotgun (WGS) entry which is preliminary data.</text>
</comment>
<reference evidence="2" key="1">
    <citation type="submission" date="2023-10" db="EMBL/GenBank/DDBJ databases">
        <authorList>
            <person name="Chen Y."/>
            <person name="Shah S."/>
            <person name="Dougan E. K."/>
            <person name="Thang M."/>
            <person name="Chan C."/>
        </authorList>
    </citation>
    <scope>NUCLEOTIDE SEQUENCE [LARGE SCALE GENOMIC DNA]</scope>
</reference>
<dbReference type="Proteomes" id="UP001189429">
    <property type="component" value="Unassembled WGS sequence"/>
</dbReference>
<proteinExistence type="predicted"/>
<dbReference type="EMBL" id="CAUYUJ010019213">
    <property type="protein sequence ID" value="CAK0889451.1"/>
    <property type="molecule type" value="Genomic_DNA"/>
</dbReference>
<keyword evidence="1" id="KW-0472">Membrane</keyword>
<keyword evidence="1" id="KW-1133">Transmembrane helix</keyword>
<name>A0ABN9WRS3_9DINO</name>
<keyword evidence="1" id="KW-0812">Transmembrane</keyword>
<keyword evidence="3" id="KW-1185">Reference proteome</keyword>
<accession>A0ABN9WRS3</accession>
<evidence type="ECO:0000313" key="2">
    <source>
        <dbReference type="EMBL" id="CAK0889451.1"/>
    </source>
</evidence>
<gene>
    <name evidence="2" type="ORF">PCOR1329_LOCUS69968</name>
</gene>
<sequence>MTILLSNMSTAAAAAPLPAALGVDLLERAWSFLLSTRYELFLFVAALMAHFLLFGKPITKAPKKFGKAKGKLGEACGPTEKSPRAGEAPSGEQLCRSLNLAFEDGNHREVLRCWSAAKRCPHAPALPLARVVESMQRFKKDTPFIISELKGFLR</sequence>
<feature type="non-terminal residue" evidence="2">
    <location>
        <position position="154"/>
    </location>
</feature>
<protein>
    <submittedName>
        <fullName evidence="2">Uncharacterized protein</fullName>
    </submittedName>
</protein>
<evidence type="ECO:0000256" key="1">
    <source>
        <dbReference type="SAM" id="Phobius"/>
    </source>
</evidence>
<evidence type="ECO:0000313" key="3">
    <source>
        <dbReference type="Proteomes" id="UP001189429"/>
    </source>
</evidence>
<feature type="transmembrane region" description="Helical" evidence="1">
    <location>
        <begin position="38"/>
        <end position="55"/>
    </location>
</feature>